<protein>
    <recommendedName>
        <fullName evidence="3">Calcium-activated chloride channel N-terminal domain-containing protein</fullName>
    </recommendedName>
</protein>
<keyword evidence="5" id="KW-1185">Reference proteome</keyword>
<evidence type="ECO:0000256" key="2">
    <source>
        <dbReference type="SAM" id="SignalP"/>
    </source>
</evidence>
<dbReference type="GO" id="GO:0032991">
    <property type="term" value="C:protein-containing complex"/>
    <property type="evidence" value="ECO:0007669"/>
    <property type="project" value="UniProtKB-ARBA"/>
</dbReference>
<dbReference type="AlphaFoldDB" id="A0AAV2RFG2"/>
<keyword evidence="2" id="KW-0732">Signal</keyword>
<dbReference type="CDD" id="cd00198">
    <property type="entry name" value="vWFA"/>
    <property type="match status" value="1"/>
</dbReference>
<dbReference type="InterPro" id="IPR013642">
    <property type="entry name" value="CLCA_N"/>
</dbReference>
<feature type="chain" id="PRO_5043618154" description="Calcium-activated chloride channel N-terminal domain-containing protein" evidence="2">
    <location>
        <begin position="18"/>
        <end position="1176"/>
    </location>
</feature>
<feature type="signal peptide" evidence="2">
    <location>
        <begin position="1"/>
        <end position="17"/>
    </location>
</feature>
<evidence type="ECO:0000259" key="3">
    <source>
        <dbReference type="Pfam" id="PF08434"/>
    </source>
</evidence>
<evidence type="ECO:0000313" key="5">
    <source>
        <dbReference type="Proteomes" id="UP001497623"/>
    </source>
</evidence>
<keyword evidence="1" id="KW-0812">Transmembrane</keyword>
<dbReference type="InterPro" id="IPR036465">
    <property type="entry name" value="vWFA_dom_sf"/>
</dbReference>
<name>A0AAV2RFG2_MEGNR</name>
<organism evidence="4 5">
    <name type="scientific">Meganyctiphanes norvegica</name>
    <name type="common">Northern krill</name>
    <name type="synonym">Thysanopoda norvegica</name>
    <dbReference type="NCBI Taxonomy" id="48144"/>
    <lineage>
        <taxon>Eukaryota</taxon>
        <taxon>Metazoa</taxon>
        <taxon>Ecdysozoa</taxon>
        <taxon>Arthropoda</taxon>
        <taxon>Crustacea</taxon>
        <taxon>Multicrustacea</taxon>
        <taxon>Malacostraca</taxon>
        <taxon>Eumalacostraca</taxon>
        <taxon>Eucarida</taxon>
        <taxon>Euphausiacea</taxon>
        <taxon>Euphausiidae</taxon>
        <taxon>Meganyctiphanes</taxon>
    </lineage>
</organism>
<dbReference type="EMBL" id="CAXKWB010021078">
    <property type="protein sequence ID" value="CAL4122962.1"/>
    <property type="molecule type" value="Genomic_DNA"/>
</dbReference>
<dbReference type="SUPFAM" id="SSF53300">
    <property type="entry name" value="vWA-like"/>
    <property type="match status" value="1"/>
</dbReference>
<proteinExistence type="predicted"/>
<feature type="transmembrane region" description="Helical" evidence="1">
    <location>
        <begin position="903"/>
        <end position="926"/>
    </location>
</feature>
<gene>
    <name evidence="4" type="ORF">MNOR_LOCUS23671</name>
</gene>
<feature type="domain" description="Calcium-activated chloride channel N-terminal" evidence="3">
    <location>
        <begin position="27"/>
        <end position="187"/>
    </location>
</feature>
<keyword evidence="1" id="KW-0472">Membrane</keyword>
<dbReference type="Proteomes" id="UP001497623">
    <property type="component" value="Unassembled WGS sequence"/>
</dbReference>
<accession>A0AAV2RFG2</accession>
<evidence type="ECO:0000313" key="4">
    <source>
        <dbReference type="EMBL" id="CAL4122962.1"/>
    </source>
</evidence>
<reference evidence="4 5" key="1">
    <citation type="submission" date="2024-05" db="EMBL/GenBank/DDBJ databases">
        <authorList>
            <person name="Wallberg A."/>
        </authorList>
    </citation>
    <scope>NUCLEOTIDE SEQUENCE [LARGE SCALE GENOMIC DNA]</scope>
</reference>
<comment type="caution">
    <text evidence="4">The sequence shown here is derived from an EMBL/GenBank/DDBJ whole genome shotgun (WGS) entry which is preliminary data.</text>
</comment>
<dbReference type="Pfam" id="PF08434">
    <property type="entry name" value="CLCA"/>
    <property type="match status" value="1"/>
</dbReference>
<evidence type="ECO:0000256" key="1">
    <source>
        <dbReference type="SAM" id="Phobius"/>
    </source>
</evidence>
<sequence length="1176" mass="129729">MHSPVCIIYLFMGVVLAGAVIPPGDLTLVDHGYEGLVVGITDDVPQEYCNDVLHGLKSVMESFSNKLWQTTNGRASVRDVTVVLPQAWKTDSLSCSLWSPLTQVASPMNAHIRVSARHPVFGSMPWTQQSRGCGHQGDFIQMSSDLMRGASAGESATAARLLLSEWAKFRWGIFSEVGHNGDPLYPSHYGIPGKMEDISVNTCHIEGSNDPFCATDDHSPEMPNKHNNLCNGRPAWDIILESDDFNQGRNNPSNGSSLVPTIRFVQPSLPRVVIVVEDTAVMNLQRRWDFVRKAVRRVVVYDVPDGVYVGVVIFNSVASTVAPVSKMESLSDVRTRIGSSLPRNPSRVPESHKCLLCGIQEAIRAIQSSSLDAKGATVILITSGTVTVPDLEIEEMARLSNFKSMQIHLIQYPAVQNLGLSAINHGLQNLSIATHGSAVTVMDEGVGNDSKVTMMVALMDALLLSIRKSGPLIKSTTPMIVHSQAYSGGVKSEVHGKFKLDESMASSARFAVYYYDLNHVGNKILLTTPSGKSMSSVNIQEEDGDANVIFVNIPKAERGTWTYRLENHATSHQSLNIQVTTTENEGHSVNLQVWTNEKIPNNQSQPIIIYAEVKQGMLPIINARVVAMIRRLGNNGTGINYATTYIELFDNGLGDPDVTSGDGVYSRYLPNIPELQSGSFELSVTATNNNGLAVVPIDNTLTRTSQYFQEHDYSCCGSIVKYELLSSVQPFQRTEMYGILSRVSNGNEGDQEPPNQILDLRAFVNITTHTVTLRWSAPGDDYDWGRANMYEAVLGTSWKRTNSFVGNKIIGMPVPVLFGTEQSVDIQVEQYDQVIYVAIRAIDESGNQGRISNIARFWMPHPPTTTPMPTSPQPLGSRDSFREYSERSTSQSVKVTGFSLDDIAVIIGSITGFLVIIAIIVVFCYCQTARHRNCQQKKNGEMKNSVIVVSASDEKIKPDGNHVLKDTIVENTDELSKDTDRISPAHSWSATKLLQEHERRVSVTSGPLTETPDSAPQYQLQDPYPDVTMMGNQYHPSYQNPPAHQFNPSAYQYQYDYQQPYQYSHEELPAYTAQGQPYQSSQGSTMIISETPTHRSGISFPTDTTSCISSDPGFIEDLDPNFHPPPPPMYAVYNEEVIKSSEPIKTRVPPPVAAKPSIPTHNIISTEHKRRNVTQV</sequence>
<keyword evidence="1" id="KW-1133">Transmembrane helix</keyword>
<dbReference type="Gene3D" id="3.40.50.410">
    <property type="entry name" value="von Willebrand factor, type A domain"/>
    <property type="match status" value="1"/>
</dbReference>